<dbReference type="InterPro" id="IPR016071">
    <property type="entry name" value="Staphylococal_nuclease_OB-fold"/>
</dbReference>
<organism evidence="4 5">
    <name type="scientific">Novosphingobium clariflavum</name>
    <dbReference type="NCBI Taxonomy" id="2029884"/>
    <lineage>
        <taxon>Bacteria</taxon>
        <taxon>Pseudomonadati</taxon>
        <taxon>Pseudomonadota</taxon>
        <taxon>Alphaproteobacteria</taxon>
        <taxon>Sphingomonadales</taxon>
        <taxon>Sphingomonadaceae</taxon>
        <taxon>Novosphingobium</taxon>
    </lineage>
</organism>
<dbReference type="PANTHER" id="PTHR12302">
    <property type="entry name" value="EBNA2 BINDING PROTEIN P100"/>
    <property type="match status" value="1"/>
</dbReference>
<dbReference type="SMART" id="SM00318">
    <property type="entry name" value="SNc"/>
    <property type="match status" value="1"/>
</dbReference>
<dbReference type="Gene3D" id="2.40.50.90">
    <property type="match status" value="1"/>
</dbReference>
<feature type="region of interest" description="Disordered" evidence="1">
    <location>
        <begin position="161"/>
        <end position="187"/>
    </location>
</feature>
<evidence type="ECO:0000313" key="5">
    <source>
        <dbReference type="Proteomes" id="UP001589858"/>
    </source>
</evidence>
<dbReference type="SUPFAM" id="SSF50199">
    <property type="entry name" value="Staphylococcal nuclease"/>
    <property type="match status" value="1"/>
</dbReference>
<feature type="domain" description="TNase-like" evidence="3">
    <location>
        <begin position="32"/>
        <end position="145"/>
    </location>
</feature>
<dbReference type="Pfam" id="PF05901">
    <property type="entry name" value="Excalibur"/>
    <property type="match status" value="1"/>
</dbReference>
<comment type="caution">
    <text evidence="4">The sequence shown here is derived from an EMBL/GenBank/DDBJ whole genome shotgun (WGS) entry which is preliminary data.</text>
</comment>
<dbReference type="Pfam" id="PF00565">
    <property type="entry name" value="SNase"/>
    <property type="match status" value="1"/>
</dbReference>
<dbReference type="Proteomes" id="UP001589858">
    <property type="component" value="Unassembled WGS sequence"/>
</dbReference>
<dbReference type="SMART" id="SM00894">
    <property type="entry name" value="Excalibur"/>
    <property type="match status" value="1"/>
</dbReference>
<feature type="compositionally biased region" description="Low complexity" evidence="1">
    <location>
        <begin position="174"/>
        <end position="187"/>
    </location>
</feature>
<evidence type="ECO:0000256" key="1">
    <source>
        <dbReference type="SAM" id="MobiDB-lite"/>
    </source>
</evidence>
<protein>
    <submittedName>
        <fullName evidence="4">Thermonuclease family protein</fullName>
    </submittedName>
</protein>
<evidence type="ECO:0000313" key="4">
    <source>
        <dbReference type="EMBL" id="MFC0684342.1"/>
    </source>
</evidence>
<name>A0ABV6S6I2_9SPHN</name>
<feature type="region of interest" description="Disordered" evidence="1">
    <location>
        <begin position="216"/>
        <end position="236"/>
    </location>
</feature>
<gene>
    <name evidence="4" type="ORF">ACFFF8_07025</name>
</gene>
<reference evidence="4 5" key="1">
    <citation type="submission" date="2024-09" db="EMBL/GenBank/DDBJ databases">
        <authorList>
            <person name="Sun Q."/>
            <person name="Mori K."/>
        </authorList>
    </citation>
    <scope>NUCLEOTIDE SEQUENCE [LARGE SCALE GENOMIC DNA]</scope>
    <source>
        <strain evidence="4 5">CICC 11035S</strain>
    </source>
</reference>
<accession>A0ABV6S6I2</accession>
<evidence type="ECO:0000259" key="3">
    <source>
        <dbReference type="PROSITE" id="PS50830"/>
    </source>
</evidence>
<proteinExistence type="predicted"/>
<dbReference type="InterPro" id="IPR035437">
    <property type="entry name" value="SNase_OB-fold_sf"/>
</dbReference>
<dbReference type="EMBL" id="JBHLTM010000027">
    <property type="protein sequence ID" value="MFC0684342.1"/>
    <property type="molecule type" value="Genomic_DNA"/>
</dbReference>
<evidence type="ECO:0000256" key="2">
    <source>
        <dbReference type="SAM" id="SignalP"/>
    </source>
</evidence>
<feature type="chain" id="PRO_5047027457" evidence="2">
    <location>
        <begin position="23"/>
        <end position="236"/>
    </location>
</feature>
<dbReference type="InterPro" id="IPR008613">
    <property type="entry name" value="Excalibur_Ca-bd_domain"/>
</dbReference>
<dbReference type="PROSITE" id="PS50830">
    <property type="entry name" value="TNASE_3"/>
    <property type="match status" value="1"/>
</dbReference>
<dbReference type="PANTHER" id="PTHR12302:SF26">
    <property type="entry name" value="BLR1266 PROTEIN"/>
    <property type="match status" value="1"/>
</dbReference>
<dbReference type="RefSeq" id="WP_267219601.1">
    <property type="nucleotide sequence ID" value="NZ_JAPCWC010000004.1"/>
</dbReference>
<feature type="signal peptide" evidence="2">
    <location>
        <begin position="1"/>
        <end position="22"/>
    </location>
</feature>
<keyword evidence="2" id="KW-0732">Signal</keyword>
<sequence>MHRTLVAALLICSGLAALPAHAQVYSGPVVAVDGDSLDMTGARIRLFGIDAVEKDQTCQRGGTSWSCGVDARQALAGLVAGREAVCTQQDTDDYGRIVAICRVGDIDLSDAVVRMGYAAALPRFTPAYVPAEADARARKAGIWAGTFDPPADYRKAHPRALDASRPTSGPASGPRSQAAPQRAPAHAATTPGAVYFRNCREAWAAGRAPLHVGQPGYRREMDGDGDGVACEPFRRR</sequence>
<keyword evidence="5" id="KW-1185">Reference proteome</keyword>